<dbReference type="GO" id="GO:0005737">
    <property type="term" value="C:cytoplasm"/>
    <property type="evidence" value="ECO:0007669"/>
    <property type="project" value="TreeGrafter"/>
</dbReference>
<dbReference type="InterPro" id="IPR000182">
    <property type="entry name" value="GNAT_dom"/>
</dbReference>
<dbReference type="InterPro" id="IPR016181">
    <property type="entry name" value="Acyl_CoA_acyltransferase"/>
</dbReference>
<dbReference type="OrthoDB" id="9784707at2"/>
<gene>
    <name evidence="2" type="ORF">GZ78_10485</name>
</gene>
<dbReference type="PANTHER" id="PTHR43441:SF11">
    <property type="entry name" value="RIBOSOMAL-PROTEIN-SERINE ACETYLTRANSFERASE"/>
    <property type="match status" value="1"/>
</dbReference>
<dbReference type="Pfam" id="PF13302">
    <property type="entry name" value="Acetyltransf_3"/>
    <property type="match status" value="1"/>
</dbReference>
<dbReference type="EMBL" id="JOKH01000002">
    <property type="protein sequence ID" value="KEQ18016.1"/>
    <property type="molecule type" value="Genomic_DNA"/>
</dbReference>
<dbReference type="STRING" id="1137799.GZ78_10485"/>
<dbReference type="PROSITE" id="PS51186">
    <property type="entry name" value="GNAT"/>
    <property type="match status" value="1"/>
</dbReference>
<dbReference type="RefSeq" id="WP_034835047.1">
    <property type="nucleotide sequence ID" value="NZ_JOKH01000002.1"/>
</dbReference>
<comment type="caution">
    <text evidence="2">The sequence shown here is derived from an EMBL/GenBank/DDBJ whole genome shotgun (WGS) entry which is preliminary data.</text>
</comment>
<dbReference type="Proteomes" id="UP000028073">
    <property type="component" value="Unassembled WGS sequence"/>
</dbReference>
<dbReference type="InterPro" id="IPR051908">
    <property type="entry name" value="Ribosomal_N-acetyltransferase"/>
</dbReference>
<name>A0A081NHU3_9GAMM</name>
<dbReference type="AlphaFoldDB" id="A0A081NHU3"/>
<dbReference type="GO" id="GO:0008999">
    <property type="term" value="F:protein-N-terminal-alanine acetyltransferase activity"/>
    <property type="evidence" value="ECO:0007669"/>
    <property type="project" value="TreeGrafter"/>
</dbReference>
<dbReference type="Gene3D" id="3.40.630.30">
    <property type="match status" value="1"/>
</dbReference>
<sequence>MFFIAVDEDIRLQLVNDSIVPRYLELLEESKSYLSQWLPWPTFCNTEEDFKAFVKRSLHDYAEGKSLTCAIEFQGSIVGNISFNAIRYDLKMVEIGYWLGEPYQGNGIVTRACQFLCNYAFNELGMEKVQIAAAEENLPSRAVCERLGMTLEGIITNKEKVAGRIVNHAIYGLKNSNISTG</sequence>
<dbReference type="GO" id="GO:1990189">
    <property type="term" value="F:protein N-terminal-serine acetyltransferase activity"/>
    <property type="evidence" value="ECO:0007669"/>
    <property type="project" value="TreeGrafter"/>
</dbReference>
<accession>A0A081NHU3</accession>
<reference evidence="2 3" key="1">
    <citation type="submission" date="2014-06" db="EMBL/GenBank/DDBJ databases">
        <title>Whole Genome Sequences of Three Symbiotic Endozoicomonas Bacteria.</title>
        <authorList>
            <person name="Neave M.J."/>
            <person name="Apprill A."/>
            <person name="Voolstra C.R."/>
        </authorList>
    </citation>
    <scope>NUCLEOTIDE SEQUENCE [LARGE SCALE GENOMIC DNA]</scope>
    <source>
        <strain evidence="2 3">DSM 25634</strain>
    </source>
</reference>
<keyword evidence="2" id="KW-0687">Ribonucleoprotein</keyword>
<dbReference type="GO" id="GO:0005840">
    <property type="term" value="C:ribosome"/>
    <property type="evidence" value="ECO:0007669"/>
    <property type="project" value="UniProtKB-KW"/>
</dbReference>
<dbReference type="eggNOG" id="COG1670">
    <property type="taxonomic scope" value="Bacteria"/>
</dbReference>
<feature type="domain" description="N-acetyltransferase" evidence="1">
    <location>
        <begin position="24"/>
        <end position="176"/>
    </location>
</feature>
<organism evidence="2 3">
    <name type="scientific">Endozoicomonas numazuensis</name>
    <dbReference type="NCBI Taxonomy" id="1137799"/>
    <lineage>
        <taxon>Bacteria</taxon>
        <taxon>Pseudomonadati</taxon>
        <taxon>Pseudomonadota</taxon>
        <taxon>Gammaproteobacteria</taxon>
        <taxon>Oceanospirillales</taxon>
        <taxon>Endozoicomonadaceae</taxon>
        <taxon>Endozoicomonas</taxon>
    </lineage>
</organism>
<evidence type="ECO:0000313" key="3">
    <source>
        <dbReference type="Proteomes" id="UP000028073"/>
    </source>
</evidence>
<proteinExistence type="predicted"/>
<dbReference type="SUPFAM" id="SSF55729">
    <property type="entry name" value="Acyl-CoA N-acyltransferases (Nat)"/>
    <property type="match status" value="1"/>
</dbReference>
<protein>
    <submittedName>
        <fullName evidence="2">50S ribosomal protein L7/L12</fullName>
    </submittedName>
</protein>
<keyword evidence="2" id="KW-0689">Ribosomal protein</keyword>
<keyword evidence="3" id="KW-1185">Reference proteome</keyword>
<dbReference type="PANTHER" id="PTHR43441">
    <property type="entry name" value="RIBOSOMAL-PROTEIN-SERINE ACETYLTRANSFERASE"/>
    <property type="match status" value="1"/>
</dbReference>
<evidence type="ECO:0000313" key="2">
    <source>
        <dbReference type="EMBL" id="KEQ18016.1"/>
    </source>
</evidence>
<evidence type="ECO:0000259" key="1">
    <source>
        <dbReference type="PROSITE" id="PS51186"/>
    </source>
</evidence>